<dbReference type="Proteomes" id="UP000078542">
    <property type="component" value="Unassembled WGS sequence"/>
</dbReference>
<reference evidence="1 2" key="1">
    <citation type="submission" date="2016-03" db="EMBL/GenBank/DDBJ databases">
        <title>Cyphomyrmex costatus WGS genome.</title>
        <authorList>
            <person name="Nygaard S."/>
            <person name="Hu H."/>
            <person name="Boomsma J."/>
            <person name="Zhang G."/>
        </authorList>
    </citation>
    <scope>NUCLEOTIDE SEQUENCE [LARGE SCALE GENOMIC DNA]</scope>
    <source>
        <strain evidence="1">MS0001</strain>
        <tissue evidence="1">Whole body</tissue>
    </source>
</reference>
<proteinExistence type="predicted"/>
<accession>A0A195CVB3</accession>
<evidence type="ECO:0000313" key="1">
    <source>
        <dbReference type="EMBL" id="KYN04611.1"/>
    </source>
</evidence>
<dbReference type="AlphaFoldDB" id="A0A195CVB3"/>
<evidence type="ECO:0000313" key="2">
    <source>
        <dbReference type="Proteomes" id="UP000078542"/>
    </source>
</evidence>
<keyword evidence="2" id="KW-1185">Reference proteome</keyword>
<dbReference type="EMBL" id="KQ977259">
    <property type="protein sequence ID" value="KYN04611.1"/>
    <property type="molecule type" value="Genomic_DNA"/>
</dbReference>
<name>A0A195CVB3_9HYME</name>
<organism evidence="1 2">
    <name type="scientific">Cyphomyrmex costatus</name>
    <dbReference type="NCBI Taxonomy" id="456900"/>
    <lineage>
        <taxon>Eukaryota</taxon>
        <taxon>Metazoa</taxon>
        <taxon>Ecdysozoa</taxon>
        <taxon>Arthropoda</taxon>
        <taxon>Hexapoda</taxon>
        <taxon>Insecta</taxon>
        <taxon>Pterygota</taxon>
        <taxon>Neoptera</taxon>
        <taxon>Endopterygota</taxon>
        <taxon>Hymenoptera</taxon>
        <taxon>Apocrita</taxon>
        <taxon>Aculeata</taxon>
        <taxon>Formicoidea</taxon>
        <taxon>Formicidae</taxon>
        <taxon>Myrmicinae</taxon>
        <taxon>Cyphomyrmex</taxon>
    </lineage>
</organism>
<protein>
    <submittedName>
        <fullName evidence="1">Uncharacterized protein</fullName>
    </submittedName>
</protein>
<sequence length="374" mass="41344">MQHDKNLLRNGIYREDDGDGFGFRYFPLSSMRVSSLVNGNLSLTPHRRSEAGVNDEVQNRRNFSMRCLSTGNFQVAHVLEPVRSHGEDLDVASFRLLHLKYASPLSSMLQFNFGRPAIGGGHCKPPSFNLLRAAVYHPPIRFRWERGLITTKTPRVPTICTVGRLESPSNQQSHANSQIAGGRGAVPRAVLHSGPIKFQQLPVQAGLPPRGENRLVLQSNGAHGLASDASVDNNPLLPDKLRAFITNDGRLTMSPTTHNLGVPWYKELAIVEVDRSRRSTIRDRWTAIPEKSLHGRCPKISKFVMGQLCQCTSSSRQDLEVTESCQALDGRCGAISPNKPAGILCRQKVSQERNRLSKQEVDLPAIVALPLMPA</sequence>
<gene>
    <name evidence="1" type="ORF">ALC62_04603</name>
</gene>